<evidence type="ECO:0000313" key="3">
    <source>
        <dbReference type="Proteomes" id="UP000269221"/>
    </source>
</evidence>
<dbReference type="PANTHER" id="PTHR33332">
    <property type="entry name" value="REVERSE TRANSCRIPTASE DOMAIN-CONTAINING PROTEIN"/>
    <property type="match status" value="1"/>
</dbReference>
<accession>A0A3M0JT85</accession>
<proteinExistence type="predicted"/>
<feature type="region of interest" description="Disordered" evidence="1">
    <location>
        <begin position="47"/>
        <end position="76"/>
    </location>
</feature>
<comment type="caution">
    <text evidence="2">The sequence shown here is derived from an EMBL/GenBank/DDBJ whole genome shotgun (WGS) entry which is preliminary data.</text>
</comment>
<reference evidence="2 3" key="1">
    <citation type="submission" date="2018-07" db="EMBL/GenBank/DDBJ databases">
        <title>A high quality draft genome assembly of the barn swallow (H. rustica rustica).</title>
        <authorList>
            <person name="Formenti G."/>
            <person name="Chiara M."/>
            <person name="Poveda L."/>
            <person name="Francoijs K.-J."/>
            <person name="Bonisoli-Alquati A."/>
            <person name="Canova L."/>
            <person name="Gianfranceschi L."/>
            <person name="Horner D.S."/>
            <person name="Saino N."/>
        </authorList>
    </citation>
    <scope>NUCLEOTIDE SEQUENCE [LARGE SCALE GENOMIC DNA]</scope>
    <source>
        <strain evidence="2">Chelidonia</strain>
        <tissue evidence="2">Blood</tissue>
    </source>
</reference>
<evidence type="ECO:0000256" key="1">
    <source>
        <dbReference type="SAM" id="MobiDB-lite"/>
    </source>
</evidence>
<protein>
    <submittedName>
        <fullName evidence="2">Uncharacterized protein</fullName>
    </submittedName>
</protein>
<dbReference type="AlphaFoldDB" id="A0A3M0JT85"/>
<evidence type="ECO:0000313" key="2">
    <source>
        <dbReference type="EMBL" id="RMC03955.1"/>
    </source>
</evidence>
<name>A0A3M0JT85_HIRRU</name>
<dbReference type="STRING" id="333673.A0A3M0JT85"/>
<gene>
    <name evidence="2" type="ORF">DUI87_19292</name>
</gene>
<dbReference type="Proteomes" id="UP000269221">
    <property type="component" value="Unassembled WGS sequence"/>
</dbReference>
<dbReference type="OrthoDB" id="9219980at2759"/>
<sequence>MAEGSDPASMDFNVCINDLDEWIESTISKFADDTKLGVSVDVLEGRRAQQRDLDRLDPGPKSNSGRFKKTKGQDLHFATTTPAVLQAGDRVAGEHPGRKGPGTLMDSRLAMSQRCAQVAKKANGTWPGSGMVWPAGAGQ</sequence>
<organism evidence="2 3">
    <name type="scientific">Hirundo rustica rustica</name>
    <dbReference type="NCBI Taxonomy" id="333673"/>
    <lineage>
        <taxon>Eukaryota</taxon>
        <taxon>Metazoa</taxon>
        <taxon>Chordata</taxon>
        <taxon>Craniata</taxon>
        <taxon>Vertebrata</taxon>
        <taxon>Euteleostomi</taxon>
        <taxon>Archelosauria</taxon>
        <taxon>Archosauria</taxon>
        <taxon>Dinosauria</taxon>
        <taxon>Saurischia</taxon>
        <taxon>Theropoda</taxon>
        <taxon>Coelurosauria</taxon>
        <taxon>Aves</taxon>
        <taxon>Neognathae</taxon>
        <taxon>Neoaves</taxon>
        <taxon>Telluraves</taxon>
        <taxon>Australaves</taxon>
        <taxon>Passeriformes</taxon>
        <taxon>Sylvioidea</taxon>
        <taxon>Hirundinidae</taxon>
        <taxon>Hirundo</taxon>
    </lineage>
</organism>
<feature type="compositionally biased region" description="Basic and acidic residues" evidence="1">
    <location>
        <begin position="47"/>
        <end position="58"/>
    </location>
</feature>
<keyword evidence="3" id="KW-1185">Reference proteome</keyword>
<dbReference type="EMBL" id="QRBI01000127">
    <property type="protein sequence ID" value="RMC03955.1"/>
    <property type="molecule type" value="Genomic_DNA"/>
</dbReference>